<dbReference type="EMBL" id="MRCC01000014">
    <property type="protein sequence ID" value="OKH23934.1"/>
    <property type="molecule type" value="Genomic_DNA"/>
</dbReference>
<dbReference type="OrthoDB" id="9759810at2"/>
<sequence>MFIKHRSLPALLVGLGVITSGFTLISQKPAVAQYPNQYPLFYDLQENWANSCIVKLANQGIINGYPDGSFRPMMYINRAEFAAIVGKAFPQIPRTRRRVEFRDVHVYDWAYNHIAEAYQRNFLSGYPGRVFKPNQRITRSQVLVALASGLNYSPSRNVASTLKTNFADANKIPRYAQSKIAAATERSIVVNYPDVRFLHPNKQATRAEVAAFLCQALATPNEASVIPQQYIVNNPMFLTAQKSFAH</sequence>
<evidence type="ECO:0000259" key="1">
    <source>
        <dbReference type="PROSITE" id="PS51272"/>
    </source>
</evidence>
<dbReference type="Proteomes" id="UP000185984">
    <property type="component" value="Unassembled WGS sequence"/>
</dbReference>
<dbReference type="PROSITE" id="PS51272">
    <property type="entry name" value="SLH"/>
    <property type="match status" value="3"/>
</dbReference>
<dbReference type="RefSeq" id="WP_073550645.1">
    <property type="nucleotide sequence ID" value="NZ_CAWMVK010000006.1"/>
</dbReference>
<dbReference type="PANTHER" id="PTHR43308:SF5">
    <property type="entry name" value="S-LAYER PROTEIN _ PEPTIDOGLYCAN ENDO-BETA-N-ACETYLGLUCOSAMINIDASE"/>
    <property type="match status" value="1"/>
</dbReference>
<name>A0A1U7HK48_9CHRO</name>
<dbReference type="AlphaFoldDB" id="A0A1U7HK48"/>
<reference evidence="2 3" key="1">
    <citation type="submission" date="2016-11" db="EMBL/GenBank/DDBJ databases">
        <title>Draft Genome Sequences of Nine Cyanobacterial Strains from Diverse Habitats.</title>
        <authorList>
            <person name="Zhu T."/>
            <person name="Hou S."/>
            <person name="Lu X."/>
            <person name="Hess W.R."/>
        </authorList>
    </citation>
    <scope>NUCLEOTIDE SEQUENCE [LARGE SCALE GENOMIC DNA]</scope>
    <source>
        <strain evidence="2 3">5.2 s.c.1</strain>
    </source>
</reference>
<comment type="caution">
    <text evidence="2">The sequence shown here is derived from an EMBL/GenBank/DDBJ whole genome shotgun (WGS) entry which is preliminary data.</text>
</comment>
<dbReference type="InterPro" id="IPR051465">
    <property type="entry name" value="Cell_Envelope_Struct_Comp"/>
</dbReference>
<dbReference type="Pfam" id="PF00395">
    <property type="entry name" value="SLH"/>
    <property type="match status" value="3"/>
</dbReference>
<protein>
    <recommendedName>
        <fullName evidence="1">SLH domain-containing protein</fullName>
    </recommendedName>
</protein>
<organism evidence="2 3">
    <name type="scientific">Chroogloeocystis siderophila 5.2 s.c.1</name>
    <dbReference type="NCBI Taxonomy" id="247279"/>
    <lineage>
        <taxon>Bacteria</taxon>
        <taxon>Bacillati</taxon>
        <taxon>Cyanobacteriota</taxon>
        <taxon>Cyanophyceae</taxon>
        <taxon>Oscillatoriophycideae</taxon>
        <taxon>Chroococcales</taxon>
        <taxon>Chroococcaceae</taxon>
        <taxon>Chroogloeocystis</taxon>
    </lineage>
</organism>
<evidence type="ECO:0000313" key="2">
    <source>
        <dbReference type="EMBL" id="OKH23934.1"/>
    </source>
</evidence>
<accession>A0A1U7HK48</accession>
<dbReference type="InterPro" id="IPR001119">
    <property type="entry name" value="SLH_dom"/>
</dbReference>
<keyword evidence="3" id="KW-1185">Reference proteome</keyword>
<dbReference type="PANTHER" id="PTHR43308">
    <property type="entry name" value="OUTER MEMBRANE PROTEIN ALPHA-RELATED"/>
    <property type="match status" value="1"/>
</dbReference>
<feature type="domain" description="SLH" evidence="1">
    <location>
        <begin position="163"/>
        <end position="227"/>
    </location>
</feature>
<dbReference type="STRING" id="247279.NIES1031_16690"/>
<proteinExistence type="predicted"/>
<gene>
    <name evidence="2" type="ORF">NIES1031_16690</name>
</gene>
<feature type="domain" description="SLH" evidence="1">
    <location>
        <begin position="36"/>
        <end position="96"/>
    </location>
</feature>
<evidence type="ECO:0000313" key="3">
    <source>
        <dbReference type="Proteomes" id="UP000185984"/>
    </source>
</evidence>
<feature type="domain" description="SLH" evidence="1">
    <location>
        <begin position="97"/>
        <end position="160"/>
    </location>
</feature>